<dbReference type="AlphaFoldDB" id="Q3AT76"/>
<dbReference type="eggNOG" id="ENOG5032WQT">
    <property type="taxonomic scope" value="Bacteria"/>
</dbReference>
<dbReference type="KEGG" id="cch:Cag_0526"/>
<evidence type="ECO:0000256" key="1">
    <source>
        <dbReference type="SAM" id="Phobius"/>
    </source>
</evidence>
<feature type="transmembrane region" description="Helical" evidence="1">
    <location>
        <begin position="16"/>
        <end position="41"/>
    </location>
</feature>
<feature type="transmembrane region" description="Helical" evidence="1">
    <location>
        <begin position="61"/>
        <end position="82"/>
    </location>
</feature>
<dbReference type="EMBL" id="CP000108">
    <property type="protein sequence ID" value="ABB27799.1"/>
    <property type="molecule type" value="Genomic_DNA"/>
</dbReference>
<evidence type="ECO:0000313" key="2">
    <source>
        <dbReference type="EMBL" id="ABB27799.1"/>
    </source>
</evidence>
<proteinExistence type="predicted"/>
<reference evidence="2" key="1">
    <citation type="submission" date="2005-08" db="EMBL/GenBank/DDBJ databases">
        <title>Complete sequence of Chlorobium chlorochromatii CaD3.</title>
        <authorList>
            <person name="Copeland A."/>
            <person name="Lucas S."/>
            <person name="Lapidus A."/>
            <person name="Barry K."/>
            <person name="Detter J.C."/>
            <person name="Glavina T."/>
            <person name="Hammon N."/>
            <person name="Israni S."/>
            <person name="Pitluck S."/>
            <person name="Bryant D."/>
            <person name="Schmutz J."/>
            <person name="Larimer F."/>
            <person name="Land M."/>
            <person name="Kyrpides N."/>
            <person name="Ivanova N."/>
            <person name="Richardson P."/>
        </authorList>
    </citation>
    <scope>NUCLEOTIDE SEQUENCE [LARGE SCALE GENOMIC DNA]</scope>
    <source>
        <strain evidence="2">CaD3</strain>
    </source>
</reference>
<dbReference type="OrthoDB" id="597678at2"/>
<keyword evidence="1" id="KW-0812">Transmembrane</keyword>
<gene>
    <name evidence="2" type="ordered locus">Cag_0526</name>
</gene>
<name>Q3AT76_CHLCH</name>
<dbReference type="HOGENOM" id="CLU_1552550_0_0_10"/>
<accession>Q3AT76</accession>
<protein>
    <submittedName>
        <fullName evidence="2">Uncharacterized protein</fullName>
    </submittedName>
</protein>
<organism evidence="2">
    <name type="scientific">Chlorobium chlorochromatii (strain CaD3)</name>
    <dbReference type="NCBI Taxonomy" id="340177"/>
    <lineage>
        <taxon>Bacteria</taxon>
        <taxon>Pseudomonadati</taxon>
        <taxon>Chlorobiota</taxon>
        <taxon>Chlorobiia</taxon>
        <taxon>Chlorobiales</taxon>
        <taxon>Chlorobiaceae</taxon>
        <taxon>Chlorobium/Pelodictyon group</taxon>
        <taxon>Chlorobium</taxon>
    </lineage>
</organism>
<feature type="transmembrane region" description="Helical" evidence="1">
    <location>
        <begin position="103"/>
        <end position="131"/>
    </location>
</feature>
<keyword evidence="1" id="KW-0472">Membrane</keyword>
<feature type="transmembrane region" description="Helical" evidence="1">
    <location>
        <begin position="143"/>
        <end position="169"/>
    </location>
</feature>
<sequence>METTNSSNQKTKEPGFGIWLGITLLWGSVFFWSSVLALQFVTGWMGEGMFQPAGSGLMRVYGVHVMVLVLFALLAMIFKRMVDPGATRQATRRQEIDAGKGERIFISLLGSIATSFFFTLLTALTFALAAGAVGVPVALTLPVVFVAGLFNIVAGLAASLLVGILFIVAKVGKK</sequence>
<keyword evidence="1" id="KW-1133">Transmembrane helix</keyword>